<feature type="region of interest" description="Disordered" evidence="1">
    <location>
        <begin position="32"/>
        <end position="110"/>
    </location>
</feature>
<comment type="caution">
    <text evidence="2">The sequence shown here is derived from an EMBL/GenBank/DDBJ whole genome shotgun (WGS) entry which is preliminary data.</text>
</comment>
<sequence>MIEAPDALIRRSQYIRGADRLTGYQGTFRAFSHGRNLGGSPQRHHRGRPRHAGSRQAAIQPPTKKTACIRRIAPTSENRNRSHATHPTGATHPTATATATESWRSQGRNQPAKQNYVLALAKSSSTEVAADIDADARCVRAMRNCASSRVSNQRSSASVMKMRWSSTSRAARSSPSV</sequence>
<evidence type="ECO:0000313" key="2">
    <source>
        <dbReference type="EMBL" id="VWQ37999.1"/>
    </source>
</evidence>
<dbReference type="AlphaFoldDB" id="A0A8U0LHW5"/>
<dbReference type="Proteomes" id="UP000494246">
    <property type="component" value="Unassembled WGS sequence"/>
</dbReference>
<proteinExistence type="predicted"/>
<accession>A0A8U0LHW5</accession>
<reference evidence="2 3" key="1">
    <citation type="submission" date="2019-10" db="EMBL/GenBank/DDBJ databases">
        <authorList>
            <consortium name="Melissa Lawson"/>
            <person name="O'neill I."/>
        </authorList>
    </citation>
    <scope>NUCLEOTIDE SEQUENCE [LARGE SCALE GENOMIC DNA]</scope>
    <source>
        <strain evidence="2">LH_23</strain>
    </source>
</reference>
<protein>
    <submittedName>
        <fullName evidence="2">Uncharacterized protein</fullName>
    </submittedName>
</protein>
<evidence type="ECO:0000256" key="1">
    <source>
        <dbReference type="SAM" id="MobiDB-lite"/>
    </source>
</evidence>
<organism evidence="2 3">
    <name type="scientific">Bifidobacterium longum subsp. infantis</name>
    <dbReference type="NCBI Taxonomy" id="1682"/>
    <lineage>
        <taxon>Bacteria</taxon>
        <taxon>Bacillati</taxon>
        <taxon>Actinomycetota</taxon>
        <taxon>Actinomycetes</taxon>
        <taxon>Bifidobacteriales</taxon>
        <taxon>Bifidobacteriaceae</taxon>
        <taxon>Bifidobacterium</taxon>
    </lineage>
</organism>
<evidence type="ECO:0000313" key="3">
    <source>
        <dbReference type="Proteomes" id="UP000494246"/>
    </source>
</evidence>
<feature type="region of interest" description="Disordered" evidence="1">
    <location>
        <begin position="152"/>
        <end position="177"/>
    </location>
</feature>
<feature type="compositionally biased region" description="Basic residues" evidence="1">
    <location>
        <begin position="42"/>
        <end position="53"/>
    </location>
</feature>
<gene>
    <name evidence="2" type="ORF">BIFLH23_01989</name>
</gene>
<feature type="compositionally biased region" description="Polar residues" evidence="1">
    <location>
        <begin position="101"/>
        <end position="110"/>
    </location>
</feature>
<name>A0A8U0LHW5_BIFLI</name>
<dbReference type="EMBL" id="CABWKH010000026">
    <property type="protein sequence ID" value="VWQ37999.1"/>
    <property type="molecule type" value="Genomic_DNA"/>
</dbReference>
<feature type="compositionally biased region" description="Low complexity" evidence="1">
    <location>
        <begin position="85"/>
        <end position="100"/>
    </location>
</feature>